<comment type="caution">
    <text evidence="2">The sequence shown here is derived from an EMBL/GenBank/DDBJ whole genome shotgun (WGS) entry which is preliminary data.</text>
</comment>
<dbReference type="RefSeq" id="WP_194265059.1">
    <property type="nucleotide sequence ID" value="NZ_JABCQF010000007.1"/>
</dbReference>
<protein>
    <submittedName>
        <fullName evidence="2">Phage head morphogenesis protein</fullName>
    </submittedName>
</protein>
<dbReference type="Pfam" id="PF04233">
    <property type="entry name" value="Phage_Mu_F"/>
    <property type="match status" value="1"/>
</dbReference>
<evidence type="ECO:0000313" key="3">
    <source>
        <dbReference type="Proteomes" id="UP000644588"/>
    </source>
</evidence>
<dbReference type="InterPro" id="IPR006528">
    <property type="entry name" value="Phage_head_morphogenesis_dom"/>
</dbReference>
<organism evidence="2 3">
    <name type="scientific">Gluconobacter potus</name>
    <dbReference type="NCBI Taxonomy" id="2724927"/>
    <lineage>
        <taxon>Bacteria</taxon>
        <taxon>Pseudomonadati</taxon>
        <taxon>Pseudomonadota</taxon>
        <taxon>Alphaproteobacteria</taxon>
        <taxon>Acetobacterales</taxon>
        <taxon>Acetobacteraceae</taxon>
        <taxon>Gluconobacter</taxon>
    </lineage>
</organism>
<accession>A0ABR9YNJ4</accession>
<keyword evidence="3" id="KW-1185">Reference proteome</keyword>
<dbReference type="Proteomes" id="UP000644588">
    <property type="component" value="Unassembled WGS sequence"/>
</dbReference>
<evidence type="ECO:0000259" key="1">
    <source>
        <dbReference type="Pfam" id="PF04233"/>
    </source>
</evidence>
<dbReference type="EMBL" id="JABCQF010000007">
    <property type="protein sequence ID" value="MBF0883355.1"/>
    <property type="molecule type" value="Genomic_DNA"/>
</dbReference>
<evidence type="ECO:0000313" key="2">
    <source>
        <dbReference type="EMBL" id="MBF0883355.1"/>
    </source>
</evidence>
<name>A0ABR9YNJ4_9PROT</name>
<proteinExistence type="predicted"/>
<feature type="domain" description="Phage head morphogenesis" evidence="1">
    <location>
        <begin position="151"/>
        <end position="263"/>
    </location>
</feature>
<reference evidence="2" key="1">
    <citation type="submission" date="2020-04" db="EMBL/GenBank/DDBJ databases">
        <authorList>
            <person name="Sombolestani A."/>
        </authorList>
    </citation>
    <scope>NUCLEOTIDE SEQUENCE</scope>
    <source>
        <strain evidence="2">R-71646</strain>
    </source>
</reference>
<gene>
    <name evidence="2" type="ORF">HKD31_11450</name>
</gene>
<reference evidence="2" key="2">
    <citation type="submission" date="2020-11" db="EMBL/GenBank/DDBJ databases">
        <title>Description of novel Gluconobacter species.</title>
        <authorList>
            <person name="Cleenwerck I."/>
            <person name="Cnockaert M."/>
            <person name="Borremans W."/>
            <person name="Wieme A.D."/>
            <person name="De Vuyst L."/>
            <person name="Vandamme P."/>
        </authorList>
    </citation>
    <scope>NUCLEOTIDE SEQUENCE</scope>
    <source>
        <strain evidence="2">R-71646</strain>
    </source>
</reference>
<sequence length="273" mass="30754">MARRPKTLRPIRPNAGVEAKYQRALDNLLSEMDKSLRYWITAEYRKALPKITQDAAAGMAMDASIASMLQSLMNRLTKRWRKKFDDTAKDLASRTVSSVDRNSTASMQKALKDAGMAIRFKPTASVRQAMQLAVNENVMLIKSIAEQHLTDVGQMVMRSAMRGGDLKELTDGLTQRFGITRRRAANIARDQNSKITTAINRQRQMDMGLFEAEWMHSGGGKEPRPKHVAAGRSRLRFDIREGVDVDGDGRKILPGQDINCRCTWRMILPGFND</sequence>